<feature type="signal peptide" evidence="2">
    <location>
        <begin position="1"/>
        <end position="24"/>
    </location>
</feature>
<keyword evidence="5" id="KW-1185">Reference proteome</keyword>
<name>A0AA88HUG4_ARTSF</name>
<dbReference type="PANTHER" id="PTHR24252:SF7">
    <property type="entry name" value="HYALIN"/>
    <property type="match status" value="1"/>
</dbReference>
<dbReference type="InterPro" id="IPR033116">
    <property type="entry name" value="TRYPSIN_SER"/>
</dbReference>
<accession>A0AA88HUG4</accession>
<dbReference type="InterPro" id="IPR001254">
    <property type="entry name" value="Trypsin_dom"/>
</dbReference>
<comment type="caution">
    <text evidence="4">The sequence shown here is derived from an EMBL/GenBank/DDBJ whole genome shotgun (WGS) entry which is preliminary data.</text>
</comment>
<dbReference type="PANTHER" id="PTHR24252">
    <property type="entry name" value="ACROSIN-RELATED"/>
    <property type="match status" value="1"/>
</dbReference>
<reference evidence="4" key="1">
    <citation type="submission" date="2023-07" db="EMBL/GenBank/DDBJ databases">
        <title>Chromosome-level genome assembly of Artemia franciscana.</title>
        <authorList>
            <person name="Jo E."/>
        </authorList>
    </citation>
    <scope>NUCLEOTIDE SEQUENCE</scope>
    <source>
        <tissue evidence="4">Whole body</tissue>
    </source>
</reference>
<dbReference type="InterPro" id="IPR043504">
    <property type="entry name" value="Peptidase_S1_PA_chymotrypsin"/>
</dbReference>
<dbReference type="AlphaFoldDB" id="A0AA88HUG4"/>
<dbReference type="GO" id="GO:0004252">
    <property type="term" value="F:serine-type endopeptidase activity"/>
    <property type="evidence" value="ECO:0007669"/>
    <property type="project" value="InterPro"/>
</dbReference>
<keyword evidence="2" id="KW-0732">Signal</keyword>
<protein>
    <recommendedName>
        <fullName evidence="3">Peptidase S1 domain-containing protein</fullName>
    </recommendedName>
</protein>
<dbReference type="FunFam" id="2.40.10.10:FF:000072">
    <property type="entry name" value="CLIP-domain serine protease"/>
    <property type="match status" value="1"/>
</dbReference>
<dbReference type="InterPro" id="IPR001314">
    <property type="entry name" value="Peptidase_S1A"/>
</dbReference>
<dbReference type="PRINTS" id="PR00722">
    <property type="entry name" value="CHYMOTRYPSIN"/>
</dbReference>
<feature type="domain" description="Peptidase S1" evidence="3">
    <location>
        <begin position="194"/>
        <end position="437"/>
    </location>
</feature>
<organism evidence="4 5">
    <name type="scientific">Artemia franciscana</name>
    <name type="common">Brine shrimp</name>
    <name type="synonym">Artemia sanfranciscana</name>
    <dbReference type="NCBI Taxonomy" id="6661"/>
    <lineage>
        <taxon>Eukaryota</taxon>
        <taxon>Metazoa</taxon>
        <taxon>Ecdysozoa</taxon>
        <taxon>Arthropoda</taxon>
        <taxon>Crustacea</taxon>
        <taxon>Branchiopoda</taxon>
        <taxon>Anostraca</taxon>
        <taxon>Artemiidae</taxon>
        <taxon>Artemia</taxon>
    </lineage>
</organism>
<evidence type="ECO:0000313" key="5">
    <source>
        <dbReference type="Proteomes" id="UP001187531"/>
    </source>
</evidence>
<sequence length="438" mass="48607">MNLKPWWLFLSQLVSCLLPLLVQGQSLCSQCTLSFLCWAQGGVSRGDCDGPSWLYSCCHKDLKRAGRPFRPTFRFLESSEEDSDEDQRFERNEIGPFRINPAHPQFLRHLAAPSRNKIPRAPSRFPGPPLGPHIGNPRAHLLHSPLRGPAYRASQKSGGLQYHPNQATMLTMSGKYLPAQCGVQPLKSGIQKRIIGGSEAVFGEYPWQAHIRIAGFQCGGVLVNRQYIATAAHCVHRAKLSQIVVYLGEYDTRDTVEVIEPIPKETLGVIERKIHPRFQYMLTQPDRFDVALLKLSRPVQYKENILPICLPPPGKDYETAVGVVAGWGKTDTSYGKTGTNILQKVYVPIISNAECYGWHERKGIVLELHEEMFCAGHEMGQMDACLGDSGGPLVVNEGGRWTLVGITSAGFGCAVDHQPGIYHKVSMTVGWIIANILD</sequence>
<feature type="chain" id="PRO_5041735183" description="Peptidase S1 domain-containing protein" evidence="2">
    <location>
        <begin position="25"/>
        <end position="438"/>
    </location>
</feature>
<dbReference type="SMART" id="SM00020">
    <property type="entry name" value="Tryp_SPc"/>
    <property type="match status" value="1"/>
</dbReference>
<evidence type="ECO:0000259" key="3">
    <source>
        <dbReference type="PROSITE" id="PS50240"/>
    </source>
</evidence>
<dbReference type="EMBL" id="JAVRJZ010000009">
    <property type="protein sequence ID" value="KAK2718270.1"/>
    <property type="molecule type" value="Genomic_DNA"/>
</dbReference>
<proteinExistence type="predicted"/>
<evidence type="ECO:0000256" key="2">
    <source>
        <dbReference type="SAM" id="SignalP"/>
    </source>
</evidence>
<dbReference type="Proteomes" id="UP001187531">
    <property type="component" value="Unassembled WGS sequence"/>
</dbReference>
<dbReference type="SUPFAM" id="SSF50494">
    <property type="entry name" value="Trypsin-like serine proteases"/>
    <property type="match status" value="1"/>
</dbReference>
<dbReference type="Gene3D" id="2.40.10.10">
    <property type="entry name" value="Trypsin-like serine proteases"/>
    <property type="match status" value="1"/>
</dbReference>
<dbReference type="CDD" id="cd00190">
    <property type="entry name" value="Tryp_SPc"/>
    <property type="match status" value="1"/>
</dbReference>
<keyword evidence="1" id="KW-1015">Disulfide bond</keyword>
<dbReference type="PROSITE" id="PS00135">
    <property type="entry name" value="TRYPSIN_SER"/>
    <property type="match status" value="1"/>
</dbReference>
<evidence type="ECO:0000256" key="1">
    <source>
        <dbReference type="ARBA" id="ARBA00023157"/>
    </source>
</evidence>
<dbReference type="InterPro" id="IPR009003">
    <property type="entry name" value="Peptidase_S1_PA"/>
</dbReference>
<gene>
    <name evidence="4" type="ORF">QYM36_005542</name>
</gene>
<dbReference type="PROSITE" id="PS50240">
    <property type="entry name" value="TRYPSIN_DOM"/>
    <property type="match status" value="1"/>
</dbReference>
<dbReference type="Pfam" id="PF00089">
    <property type="entry name" value="Trypsin"/>
    <property type="match status" value="1"/>
</dbReference>
<evidence type="ECO:0000313" key="4">
    <source>
        <dbReference type="EMBL" id="KAK2718270.1"/>
    </source>
</evidence>
<dbReference type="GO" id="GO:0006508">
    <property type="term" value="P:proteolysis"/>
    <property type="evidence" value="ECO:0007669"/>
    <property type="project" value="InterPro"/>
</dbReference>